<feature type="compositionally biased region" description="Low complexity" evidence="1">
    <location>
        <begin position="25"/>
        <end position="56"/>
    </location>
</feature>
<evidence type="ECO:0000256" key="1">
    <source>
        <dbReference type="SAM" id="MobiDB-lite"/>
    </source>
</evidence>
<reference evidence="2 3" key="1">
    <citation type="submission" date="2024-02" db="EMBL/GenBank/DDBJ databases">
        <title>De novo assembly and annotation of 12 fungi associated with fruit tree decline syndrome in Ontario, Canada.</title>
        <authorList>
            <person name="Sulman M."/>
            <person name="Ellouze W."/>
            <person name="Ilyukhin E."/>
        </authorList>
    </citation>
    <scope>NUCLEOTIDE SEQUENCE [LARGE SCALE GENOMIC DNA]</scope>
    <source>
        <strain evidence="2 3">M11/M66-122</strain>
    </source>
</reference>
<feature type="compositionally biased region" description="Basic and acidic residues" evidence="1">
    <location>
        <begin position="325"/>
        <end position="334"/>
    </location>
</feature>
<dbReference type="EMBL" id="JAKJXP020000068">
    <property type="protein sequence ID" value="KAK7750237.1"/>
    <property type="molecule type" value="Genomic_DNA"/>
</dbReference>
<feature type="compositionally biased region" description="Polar residues" evidence="1">
    <location>
        <begin position="172"/>
        <end position="211"/>
    </location>
</feature>
<dbReference type="Proteomes" id="UP001320420">
    <property type="component" value="Unassembled WGS sequence"/>
</dbReference>
<feature type="region of interest" description="Disordered" evidence="1">
    <location>
        <begin position="24"/>
        <end position="101"/>
    </location>
</feature>
<comment type="caution">
    <text evidence="2">The sequence shown here is derived from an EMBL/GenBank/DDBJ whole genome shotgun (WGS) entry which is preliminary data.</text>
</comment>
<proteinExistence type="predicted"/>
<feature type="compositionally biased region" description="Low complexity" evidence="1">
    <location>
        <begin position="114"/>
        <end position="126"/>
    </location>
</feature>
<feature type="region of interest" description="Disordered" evidence="1">
    <location>
        <begin position="113"/>
        <end position="140"/>
    </location>
</feature>
<feature type="compositionally biased region" description="Polar residues" evidence="1">
    <location>
        <begin position="229"/>
        <end position="245"/>
    </location>
</feature>
<dbReference type="AlphaFoldDB" id="A0AAN9UP30"/>
<protein>
    <submittedName>
        <fullName evidence="2">Uncharacterized protein</fullName>
    </submittedName>
</protein>
<name>A0AAN9UP30_9PEZI</name>
<keyword evidence="3" id="KW-1185">Reference proteome</keyword>
<accession>A0AAN9UP30</accession>
<organism evidence="2 3">
    <name type="scientific">Diatrype stigma</name>
    <dbReference type="NCBI Taxonomy" id="117547"/>
    <lineage>
        <taxon>Eukaryota</taxon>
        <taxon>Fungi</taxon>
        <taxon>Dikarya</taxon>
        <taxon>Ascomycota</taxon>
        <taxon>Pezizomycotina</taxon>
        <taxon>Sordariomycetes</taxon>
        <taxon>Xylariomycetidae</taxon>
        <taxon>Xylariales</taxon>
        <taxon>Diatrypaceae</taxon>
        <taxon>Diatrype</taxon>
    </lineage>
</organism>
<evidence type="ECO:0000313" key="2">
    <source>
        <dbReference type="EMBL" id="KAK7750237.1"/>
    </source>
</evidence>
<feature type="region of interest" description="Disordered" evidence="1">
    <location>
        <begin position="154"/>
        <end position="257"/>
    </location>
</feature>
<gene>
    <name evidence="2" type="ORF">SLS62_007867</name>
</gene>
<evidence type="ECO:0000313" key="3">
    <source>
        <dbReference type="Proteomes" id="UP001320420"/>
    </source>
</evidence>
<feature type="region of interest" description="Disordered" evidence="1">
    <location>
        <begin position="315"/>
        <end position="340"/>
    </location>
</feature>
<sequence>MHPECLRHIKNTVPNWEEIFDQVQRDQQAAQQSKAAACESDDATATAQATVDSQTTEPAPKGKAVNSSTHSNRSRPELLGPLEHSQRRSASPSPLQFPSPQLSRQDFWATVMDGESPSSSCGTGSDSELEHLLGCKPKSPRDLLVAGVGSLYPEASRDARSPAPTKSAESPLATTTQTSPSTGRLNNISAVSSIHGKSNYYPTQADQSTRGPSPFLKEDNDNDKRPQRSRVQQGRGLSQTSQTPENPHDDRELGGYDGIACNISDPWINYQNLWGGDDGVTKGDNSKIADLVAENIDDDPDMLQHALSMALLVSGNTTGGLPIRGKRDGSESPSKKRKLG</sequence>
<feature type="compositionally biased region" description="Basic and acidic residues" evidence="1">
    <location>
        <begin position="216"/>
        <end position="226"/>
    </location>
</feature>
<feature type="compositionally biased region" description="Low complexity" evidence="1">
    <location>
        <begin position="91"/>
        <end position="101"/>
    </location>
</feature>